<dbReference type="AlphaFoldDB" id="A0AAE4YCU3"/>
<comment type="caution">
    <text evidence="3">The sequence shown here is derived from an EMBL/GenBank/DDBJ whole genome shotgun (WGS) entry which is preliminary data.</text>
</comment>
<feature type="transmembrane region" description="Helical" evidence="2">
    <location>
        <begin position="479"/>
        <end position="502"/>
    </location>
</feature>
<gene>
    <name evidence="3" type="ORF">GV832_17115</name>
</gene>
<feature type="region of interest" description="Disordered" evidence="1">
    <location>
        <begin position="303"/>
        <end position="328"/>
    </location>
</feature>
<evidence type="ECO:0000313" key="3">
    <source>
        <dbReference type="EMBL" id="NBZ89312.1"/>
    </source>
</evidence>
<sequence>MGRLVVLLFMGPWWIRMVVAAGFAYLSLSAWQDNAQMQAAREALIHQQPPAVIPVAELKREPGLPLQEVAIRVVIASEHNSHLVEKRNLVTTNEDLMYVLQDETAGVDEPLVRGVVMIEPSEKEAFLSWVIAHAETFTDTGPVVELTGLIGPMRNLAHSSQVLREAGLTQAPGFFQLEPFVISRASALEKLPHDSTQLPWAGFGIAAIFALIGLNDRRKAKRIKAQKAAVEEIAAQYSAFVAASQAKPEPRPDAAVGAGPAAPLSPAEVEARLSAPSLHRSRGADPLPLSAAEVEARLSAPLKPQAAALPEARPETTQPPMTRAETQPLPERAEKARLMSHVSKGFGADMPRSLRLAMVLALGIVALSILGKTLPASDLPAMEKVLGWLCATLLPLGLIYTQRARFAALIPAPKAAPGGPIQSFPSLGERFTAWTAAQTFRAWTPFLLGLGFLVLVPLIRKIPGLEFIANATPLPGDEGFYSAAVPGAFASLCILGATAWGIHKWLKPGVADLSDRPDPWDRITRERNRR</sequence>
<protein>
    <submittedName>
        <fullName evidence="3">Uncharacterized protein</fullName>
    </submittedName>
</protein>
<name>A0AAE4YCU3_9RHOB</name>
<feature type="transmembrane region" description="Helical" evidence="2">
    <location>
        <begin position="385"/>
        <end position="401"/>
    </location>
</feature>
<keyword evidence="2" id="KW-1133">Transmembrane helix</keyword>
<dbReference type="Proteomes" id="UP001193501">
    <property type="component" value="Unassembled WGS sequence"/>
</dbReference>
<dbReference type="EMBL" id="JAABNR010000020">
    <property type="protein sequence ID" value="NBZ89312.1"/>
    <property type="molecule type" value="Genomic_DNA"/>
</dbReference>
<evidence type="ECO:0000256" key="1">
    <source>
        <dbReference type="SAM" id="MobiDB-lite"/>
    </source>
</evidence>
<feature type="transmembrane region" description="Helical" evidence="2">
    <location>
        <begin position="440"/>
        <end position="459"/>
    </location>
</feature>
<accession>A0AAE4YCU3</accession>
<reference evidence="3" key="1">
    <citation type="submission" date="2020-01" db="EMBL/GenBank/DDBJ databases">
        <authorList>
            <person name="Chen W.-M."/>
        </authorList>
    </citation>
    <scope>NUCLEOTIDE SEQUENCE</scope>
    <source>
        <strain evidence="3">CYK-10</strain>
    </source>
</reference>
<feature type="transmembrane region" description="Helical" evidence="2">
    <location>
        <begin position="198"/>
        <end position="214"/>
    </location>
</feature>
<keyword evidence="4" id="KW-1185">Reference proteome</keyword>
<proteinExistence type="predicted"/>
<keyword evidence="2" id="KW-0812">Transmembrane</keyword>
<evidence type="ECO:0000256" key="2">
    <source>
        <dbReference type="SAM" id="Phobius"/>
    </source>
</evidence>
<evidence type="ECO:0000313" key="4">
    <source>
        <dbReference type="Proteomes" id="UP001193501"/>
    </source>
</evidence>
<keyword evidence="2" id="KW-0472">Membrane</keyword>
<feature type="transmembrane region" description="Helical" evidence="2">
    <location>
        <begin position="354"/>
        <end position="373"/>
    </location>
</feature>
<organism evidence="3 4">
    <name type="scientific">Stagnihabitans tardus</name>
    <dbReference type="NCBI Taxonomy" id="2699202"/>
    <lineage>
        <taxon>Bacteria</taxon>
        <taxon>Pseudomonadati</taxon>
        <taxon>Pseudomonadota</taxon>
        <taxon>Alphaproteobacteria</taxon>
        <taxon>Rhodobacterales</taxon>
        <taxon>Paracoccaceae</taxon>
        <taxon>Stagnihabitans</taxon>
    </lineage>
</organism>
<dbReference type="RefSeq" id="WP_168776113.1">
    <property type="nucleotide sequence ID" value="NZ_JAABNR010000020.1"/>
</dbReference>